<feature type="domain" description="Flp pilus assembly protein RcpC/CpaB" evidence="2">
    <location>
        <begin position="166"/>
        <end position="270"/>
    </location>
</feature>
<protein>
    <submittedName>
        <fullName evidence="3">Flp pilus assembly protein CpaB</fullName>
    </submittedName>
</protein>
<organism evidence="3 4">
    <name type="scientific">Nocardioides aromaticivorans</name>
    <dbReference type="NCBI Taxonomy" id="200618"/>
    <lineage>
        <taxon>Bacteria</taxon>
        <taxon>Bacillati</taxon>
        <taxon>Actinomycetota</taxon>
        <taxon>Actinomycetes</taxon>
        <taxon>Propionibacteriales</taxon>
        <taxon>Nocardioidaceae</taxon>
        <taxon>Nocardioides</taxon>
    </lineage>
</organism>
<keyword evidence="1" id="KW-1133">Transmembrane helix</keyword>
<dbReference type="EMBL" id="CP022295">
    <property type="protein sequence ID" value="QSR26043.1"/>
    <property type="molecule type" value="Genomic_DNA"/>
</dbReference>
<proteinExistence type="predicted"/>
<dbReference type="Pfam" id="PF16976">
    <property type="entry name" value="RcpC"/>
    <property type="match status" value="1"/>
</dbReference>
<evidence type="ECO:0000256" key="1">
    <source>
        <dbReference type="SAM" id="Phobius"/>
    </source>
</evidence>
<sequence length="290" mass="30647">MSQISIGHQSAAPAFFPPSVAFVSLASACAASGEQLPHHMGSGRALKVDRRRLLLVVAAVIAALGVALVFVYARGADTRAADKYDTVEVLTASQEIKPGESLDDALENGKVQLTHIAKAQLLEGASEDSDPLRDKVALTTIYAGEQLIPAKFGAVEDVKAAAVLPIPEGKLAISIEVEDDARVGEFIRAGAQVAIILTRPKGSSSPIDSRVLLERVTVLADGVKTSLKGEDTTTENADDEIRRLITVAVGQREAEKVRFAEKAGDLSIGLLNDGSDVKRDDGVNNDNLFK</sequence>
<evidence type="ECO:0000259" key="2">
    <source>
        <dbReference type="Pfam" id="PF16976"/>
    </source>
</evidence>
<keyword evidence="1" id="KW-0472">Membrane</keyword>
<dbReference type="InterPro" id="IPR017592">
    <property type="entry name" value="Pilus_assmbl_Flp-typ_CpaB"/>
</dbReference>
<name>A0ABX7PJA9_9ACTN</name>
<feature type="transmembrane region" description="Helical" evidence="1">
    <location>
        <begin position="53"/>
        <end position="73"/>
    </location>
</feature>
<gene>
    <name evidence="3" type="primary">cpaB</name>
    <name evidence="3" type="ORF">CFH99_10440</name>
</gene>
<dbReference type="CDD" id="cd11614">
    <property type="entry name" value="SAF_CpaB_FlgA_like"/>
    <property type="match status" value="1"/>
</dbReference>
<accession>A0ABX7PJA9</accession>
<evidence type="ECO:0000313" key="3">
    <source>
        <dbReference type="EMBL" id="QSR26043.1"/>
    </source>
</evidence>
<keyword evidence="4" id="KW-1185">Reference proteome</keyword>
<dbReference type="Proteomes" id="UP000662818">
    <property type="component" value="Chromosome"/>
</dbReference>
<keyword evidence="1" id="KW-0812">Transmembrane</keyword>
<dbReference type="NCBIfam" id="TIGR03177">
    <property type="entry name" value="pilus_cpaB"/>
    <property type="match status" value="1"/>
</dbReference>
<evidence type="ECO:0000313" key="4">
    <source>
        <dbReference type="Proteomes" id="UP000662818"/>
    </source>
</evidence>
<reference evidence="3 4" key="1">
    <citation type="submission" date="2017-06" db="EMBL/GenBank/DDBJ databases">
        <title>Complete Genome Sequence of the Soil Carbazole-Degrading Bacterium Nocardioides aromaticivorans IC177.</title>
        <authorList>
            <person name="Vejarano F."/>
            <person name="Suzuki-Minakuchi C."/>
            <person name="Ohtsubo Y."/>
            <person name="Tsuda M."/>
            <person name="Okada K."/>
            <person name="Nojiri H."/>
        </authorList>
    </citation>
    <scope>NUCLEOTIDE SEQUENCE [LARGE SCALE GENOMIC DNA]</scope>
    <source>
        <strain evidence="3 4">IC177</strain>
    </source>
</reference>
<dbReference type="InterPro" id="IPR031571">
    <property type="entry name" value="RcpC_dom"/>
</dbReference>